<protein>
    <submittedName>
        <fullName evidence="1">Uncharacterized protein</fullName>
    </submittedName>
</protein>
<dbReference type="AlphaFoldDB" id="A0A6G1CHR3"/>
<sequence>MFRRWPSVVIIGPGDHHTSAAVGCSSSTSSPSVLEIIVVSCMFYWSCKSEADELRELDLEVQA</sequence>
<gene>
    <name evidence="1" type="ORF">E2562_022578</name>
</gene>
<evidence type="ECO:0000313" key="1">
    <source>
        <dbReference type="EMBL" id="KAF0899732.1"/>
    </source>
</evidence>
<accession>A0A6G1CHR3</accession>
<comment type="caution">
    <text evidence="1">The sequence shown here is derived from an EMBL/GenBank/DDBJ whole genome shotgun (WGS) entry which is preliminary data.</text>
</comment>
<proteinExistence type="predicted"/>
<reference evidence="1 2" key="1">
    <citation type="submission" date="2019-11" db="EMBL/GenBank/DDBJ databases">
        <title>Whole genome sequence of Oryza granulata.</title>
        <authorList>
            <person name="Li W."/>
        </authorList>
    </citation>
    <scope>NUCLEOTIDE SEQUENCE [LARGE SCALE GENOMIC DNA]</scope>
    <source>
        <strain evidence="2">cv. Menghai</strain>
        <tissue evidence="1">Leaf</tissue>
    </source>
</reference>
<name>A0A6G1CHR3_9ORYZ</name>
<keyword evidence="2" id="KW-1185">Reference proteome</keyword>
<organism evidence="1 2">
    <name type="scientific">Oryza meyeriana var. granulata</name>
    <dbReference type="NCBI Taxonomy" id="110450"/>
    <lineage>
        <taxon>Eukaryota</taxon>
        <taxon>Viridiplantae</taxon>
        <taxon>Streptophyta</taxon>
        <taxon>Embryophyta</taxon>
        <taxon>Tracheophyta</taxon>
        <taxon>Spermatophyta</taxon>
        <taxon>Magnoliopsida</taxon>
        <taxon>Liliopsida</taxon>
        <taxon>Poales</taxon>
        <taxon>Poaceae</taxon>
        <taxon>BOP clade</taxon>
        <taxon>Oryzoideae</taxon>
        <taxon>Oryzeae</taxon>
        <taxon>Oryzinae</taxon>
        <taxon>Oryza</taxon>
        <taxon>Oryza meyeriana</taxon>
    </lineage>
</organism>
<dbReference type="EMBL" id="SPHZ02000009">
    <property type="protein sequence ID" value="KAF0899732.1"/>
    <property type="molecule type" value="Genomic_DNA"/>
</dbReference>
<dbReference type="Proteomes" id="UP000479710">
    <property type="component" value="Unassembled WGS sequence"/>
</dbReference>
<evidence type="ECO:0000313" key="2">
    <source>
        <dbReference type="Proteomes" id="UP000479710"/>
    </source>
</evidence>